<dbReference type="RefSeq" id="WP_235203305.1">
    <property type="nucleotide sequence ID" value="NZ_CP066776.1"/>
</dbReference>
<dbReference type="Pfam" id="PF19263">
    <property type="entry name" value="DUF5906"/>
    <property type="match status" value="1"/>
</dbReference>
<keyword evidence="3" id="KW-1185">Reference proteome</keyword>
<organism evidence="2 3">
    <name type="scientific">Sulfuriroseicoccus oceanibius</name>
    <dbReference type="NCBI Taxonomy" id="2707525"/>
    <lineage>
        <taxon>Bacteria</taxon>
        <taxon>Pseudomonadati</taxon>
        <taxon>Verrucomicrobiota</taxon>
        <taxon>Verrucomicrobiia</taxon>
        <taxon>Verrucomicrobiales</taxon>
        <taxon>Verrucomicrobiaceae</taxon>
        <taxon>Sulfuriroseicoccus</taxon>
    </lineage>
</organism>
<feature type="domain" description="NrS-1 polymerase-like helicase" evidence="1">
    <location>
        <begin position="197"/>
        <end position="300"/>
    </location>
</feature>
<gene>
    <name evidence="2" type="ORF">G3M56_007295</name>
</gene>
<dbReference type="InterPro" id="IPR045455">
    <property type="entry name" value="NrS-1_pol-like_helicase"/>
</dbReference>
<proteinExistence type="predicted"/>
<name>A0A7T7EZ35_9BACT</name>
<evidence type="ECO:0000313" key="2">
    <source>
        <dbReference type="EMBL" id="QQL43709.1"/>
    </source>
</evidence>
<dbReference type="Proteomes" id="UP000475117">
    <property type="component" value="Chromosome"/>
</dbReference>
<evidence type="ECO:0000259" key="1">
    <source>
        <dbReference type="Pfam" id="PF19263"/>
    </source>
</evidence>
<reference evidence="2 3" key="1">
    <citation type="submission" date="2020-12" db="EMBL/GenBank/DDBJ databases">
        <title>Sulforoseuscoccus oceanibium gen. nov., sp. nov., a representative of the phylum Verrucomicrobia with special cytoplasmic membrane, and proposal of Sulforoseuscoccusaceae fam. nov.</title>
        <authorList>
            <person name="Xi F."/>
        </authorList>
    </citation>
    <scope>NUCLEOTIDE SEQUENCE [LARGE SCALE GENOMIC DNA]</scope>
    <source>
        <strain evidence="2 3">T37</strain>
    </source>
</reference>
<accession>A0A7T7EZ35</accession>
<dbReference type="EMBL" id="CP066776">
    <property type="protein sequence ID" value="QQL43709.1"/>
    <property type="molecule type" value="Genomic_DNA"/>
</dbReference>
<protein>
    <recommendedName>
        <fullName evidence="1">NrS-1 polymerase-like helicase domain-containing protein</fullName>
    </recommendedName>
</protein>
<evidence type="ECO:0000313" key="3">
    <source>
        <dbReference type="Proteomes" id="UP000475117"/>
    </source>
</evidence>
<sequence length="500" mass="56057">MLNITCFPDAPSAENPLLRILRAPMPASAELPERGSGSGSPDLTEEELEAIRRASYDKANTYYNGETQQFYVRVSGDRYQVRSERELRRFMEASGVVGKEAQNSDLVDIQLTHRVEYAHPLSGHDAGVVDLGNTKLLITNSPPRIVPQAGDWPTIHGFLRALFGAEDQVQVFKQWLKLGYELIHCGGGQKQSQLLCLIGAAGCGKSQLSRHIIGPVLGRSGSGVELYSNTDFNASVFALELLELDDVPIGRGLGGRDRFMAQTKEALVANSLFCNPKGVNGYQVSPKWRLVMMMNDDPELLEEFPLNVSGWDDKVIMHRCQDASQLLGSSTDEMARFDEAVRRELPAFIHHLVNWECDPCYRSSPGEGTRFGVDSYKHPALVREVFENSKEAQMEQLLIIAHRNRVVRDALKSDGQADPTASYWWNHSDFRSCMDHSDRERADRLVPDPQRFGTMMARLSRSSELQGRLERRHGNRRNEWEFTPNLVQGVLPETDPSTGS</sequence>
<dbReference type="KEGG" id="soa:G3M56_007295"/>
<dbReference type="AlphaFoldDB" id="A0A7T7EZ35"/>